<dbReference type="STRING" id="68231.AQJ30_28570"/>
<dbReference type="AlphaFoldDB" id="A0A124HQ96"/>
<protein>
    <recommendedName>
        <fullName evidence="7">Zinc-finger domain-containing protein</fullName>
    </recommendedName>
</protein>
<dbReference type="Gene3D" id="1.10.10.1320">
    <property type="entry name" value="Anti-sigma factor, zinc-finger domain"/>
    <property type="match status" value="1"/>
</dbReference>
<feature type="region of interest" description="Disordered" evidence="3">
    <location>
        <begin position="93"/>
        <end position="155"/>
    </location>
</feature>
<feature type="region of interest" description="Disordered" evidence="3">
    <location>
        <begin position="1"/>
        <end position="22"/>
    </location>
</feature>
<keyword evidence="1" id="KW-0805">Transcription regulation</keyword>
<keyword evidence="6" id="KW-1185">Reference proteome</keyword>
<proteinExistence type="predicted"/>
<reference evidence="5 6" key="1">
    <citation type="submission" date="2015-10" db="EMBL/GenBank/DDBJ databases">
        <title>Draft genome sequence of Streptomyces longwoodensis DSM 41677, type strain for the species Streptomyces longwoodensis.</title>
        <authorList>
            <person name="Ruckert C."/>
            <person name="Winkler A."/>
            <person name="Kalinowski J."/>
            <person name="Kampfer P."/>
            <person name="Glaeser S."/>
        </authorList>
    </citation>
    <scope>NUCLEOTIDE SEQUENCE [LARGE SCALE GENOMIC DNA]</scope>
    <source>
        <strain evidence="5 6">DSM 41677</strain>
    </source>
</reference>
<dbReference type="RefSeq" id="WP_067239664.1">
    <property type="nucleotide sequence ID" value="NZ_KQ948560.1"/>
</dbReference>
<feature type="compositionally biased region" description="Low complexity" evidence="3">
    <location>
        <begin position="188"/>
        <end position="202"/>
    </location>
</feature>
<dbReference type="EMBL" id="LMWS01000037">
    <property type="protein sequence ID" value="KUN34677.1"/>
    <property type="molecule type" value="Genomic_DNA"/>
</dbReference>
<evidence type="ECO:0000256" key="1">
    <source>
        <dbReference type="ARBA" id="ARBA00023015"/>
    </source>
</evidence>
<keyword evidence="4" id="KW-1133">Transmembrane helix</keyword>
<keyword evidence="4" id="KW-0812">Transmembrane</keyword>
<feature type="compositionally biased region" description="Low complexity" evidence="3">
    <location>
        <begin position="93"/>
        <end position="113"/>
    </location>
</feature>
<evidence type="ECO:0000256" key="3">
    <source>
        <dbReference type="SAM" id="MobiDB-lite"/>
    </source>
</evidence>
<accession>A0A124HQ96</accession>
<sequence>MTSTTDTTGHPDVTEISDLTDGLLGQPRSEEIRRHLAACELCADVQASLEEVRGLLGTLPGPARMPDDVAQRIDAALAAEALLDAEALNTVGSAETSGSSEATGSSETSGATALVSRETTPVSRETSVPAPDRPSGHARSSSTGPGRKERKRPGRRKIAVLGAVFGAAALGLGSVLVASLSGGGDGGTTASSTHSTAADTFSRTALERQVTALLSKNEGSRAPHSLGLDGDSEPPRVFTQPTVPACVQQGIGRQDTALATQTGVYQGRDVLLVVLPDPADTGKVTAYLVDTRCVQHPGARAKVLLQHTYARP</sequence>
<dbReference type="Proteomes" id="UP000053271">
    <property type="component" value="Unassembled WGS sequence"/>
</dbReference>
<keyword evidence="4" id="KW-0472">Membrane</keyword>
<evidence type="ECO:0000313" key="5">
    <source>
        <dbReference type="EMBL" id="KUN34677.1"/>
    </source>
</evidence>
<gene>
    <name evidence="5" type="ORF">AQJ30_28570</name>
</gene>
<evidence type="ECO:0000313" key="6">
    <source>
        <dbReference type="Proteomes" id="UP000053271"/>
    </source>
</evidence>
<dbReference type="InterPro" id="IPR041916">
    <property type="entry name" value="Anti_sigma_zinc_sf"/>
</dbReference>
<feature type="region of interest" description="Disordered" evidence="3">
    <location>
        <begin position="182"/>
        <end position="202"/>
    </location>
</feature>
<evidence type="ECO:0008006" key="7">
    <source>
        <dbReference type="Google" id="ProtNLM"/>
    </source>
</evidence>
<organism evidence="5 6">
    <name type="scientific">Streptomyces longwoodensis</name>
    <dbReference type="NCBI Taxonomy" id="68231"/>
    <lineage>
        <taxon>Bacteria</taxon>
        <taxon>Bacillati</taxon>
        <taxon>Actinomycetota</taxon>
        <taxon>Actinomycetes</taxon>
        <taxon>Kitasatosporales</taxon>
        <taxon>Streptomycetaceae</taxon>
        <taxon>Streptomyces</taxon>
    </lineage>
</organism>
<keyword evidence="2" id="KW-0804">Transcription</keyword>
<feature type="compositionally biased region" description="Polar residues" evidence="3">
    <location>
        <begin position="117"/>
        <end position="126"/>
    </location>
</feature>
<comment type="caution">
    <text evidence="5">The sequence shown here is derived from an EMBL/GenBank/DDBJ whole genome shotgun (WGS) entry which is preliminary data.</text>
</comment>
<name>A0A124HQ96_9ACTN</name>
<evidence type="ECO:0000256" key="4">
    <source>
        <dbReference type="SAM" id="Phobius"/>
    </source>
</evidence>
<feature type="transmembrane region" description="Helical" evidence="4">
    <location>
        <begin position="158"/>
        <end position="180"/>
    </location>
</feature>
<evidence type="ECO:0000256" key="2">
    <source>
        <dbReference type="ARBA" id="ARBA00023163"/>
    </source>
</evidence>
<dbReference type="GeneID" id="91428533"/>